<evidence type="ECO:0000256" key="11">
    <source>
        <dbReference type="ARBA" id="ARBA00022833"/>
    </source>
</evidence>
<proteinExistence type="inferred from homology"/>
<dbReference type="GO" id="GO:0016787">
    <property type="term" value="F:hydrolase activity"/>
    <property type="evidence" value="ECO:0007669"/>
    <property type="project" value="UniProtKB-KW"/>
</dbReference>
<keyword evidence="16" id="KW-0175">Coiled coil</keyword>
<evidence type="ECO:0000256" key="15">
    <source>
        <dbReference type="PROSITE-ProRule" id="PRU00449"/>
    </source>
</evidence>
<keyword evidence="20" id="KW-1185">Reference proteome</keyword>
<dbReference type="InterPro" id="IPR047187">
    <property type="entry name" value="SF1_C_Upf1"/>
</dbReference>
<evidence type="ECO:0000256" key="14">
    <source>
        <dbReference type="ARBA" id="ARBA00048432"/>
    </source>
</evidence>
<feature type="compositionally biased region" description="Polar residues" evidence="17">
    <location>
        <begin position="742"/>
        <end position="762"/>
    </location>
</feature>
<dbReference type="GO" id="GO:0043139">
    <property type="term" value="F:5'-3' DNA helicase activity"/>
    <property type="evidence" value="ECO:0007669"/>
    <property type="project" value="TreeGrafter"/>
</dbReference>
<dbReference type="InterPro" id="IPR003593">
    <property type="entry name" value="AAA+_ATPase"/>
</dbReference>
<dbReference type="Gene3D" id="4.10.1110.10">
    <property type="entry name" value="AN1-like Zinc finger"/>
    <property type="match status" value="1"/>
</dbReference>
<comment type="catalytic activity">
    <reaction evidence="14">
        <text>ATP + H2O = ADP + phosphate + H(+)</text>
        <dbReference type="Rhea" id="RHEA:13065"/>
        <dbReference type="ChEBI" id="CHEBI:15377"/>
        <dbReference type="ChEBI" id="CHEBI:15378"/>
        <dbReference type="ChEBI" id="CHEBI:30616"/>
        <dbReference type="ChEBI" id="CHEBI:43474"/>
        <dbReference type="ChEBI" id="CHEBI:456216"/>
        <dbReference type="EC" id="3.6.4.12"/>
    </reaction>
    <physiologicalReaction direction="left-to-right" evidence="14">
        <dbReference type="Rhea" id="RHEA:13066"/>
    </physiologicalReaction>
</comment>
<comment type="caution">
    <text evidence="19">The sequence shown here is derived from an EMBL/GenBank/DDBJ whole genome shotgun (WGS) entry which is preliminary data.</text>
</comment>
<dbReference type="InterPro" id="IPR014001">
    <property type="entry name" value="Helicase_ATP-bd"/>
</dbReference>
<evidence type="ECO:0000256" key="3">
    <source>
        <dbReference type="ARBA" id="ARBA00007913"/>
    </source>
</evidence>
<evidence type="ECO:0000256" key="16">
    <source>
        <dbReference type="SAM" id="Coils"/>
    </source>
</evidence>
<dbReference type="Pfam" id="PF01428">
    <property type="entry name" value="zf-AN1"/>
    <property type="match status" value="1"/>
</dbReference>
<evidence type="ECO:0000256" key="6">
    <source>
        <dbReference type="ARBA" id="ARBA00022723"/>
    </source>
</evidence>
<reference evidence="19 20" key="1">
    <citation type="journal article" date="2014" name="Genome Biol. Evol.">
        <title>The secreted proteins of Achlya hypogyna and Thraustotheca clavata identify the ancestral oomycete secretome and reveal gene acquisitions by horizontal gene transfer.</title>
        <authorList>
            <person name="Misner I."/>
            <person name="Blouin N."/>
            <person name="Leonard G."/>
            <person name="Richards T.A."/>
            <person name="Lane C.E."/>
        </authorList>
    </citation>
    <scope>NUCLEOTIDE SEQUENCE [LARGE SCALE GENOMIC DNA]</scope>
    <source>
        <strain evidence="19 20">ATCC 34112</strain>
    </source>
</reference>
<name>A0A1W0AB30_9STRA</name>
<evidence type="ECO:0000313" key="19">
    <source>
        <dbReference type="EMBL" id="OQS07379.1"/>
    </source>
</evidence>
<feature type="region of interest" description="Disordered" evidence="17">
    <location>
        <begin position="820"/>
        <end position="847"/>
    </location>
</feature>
<keyword evidence="5" id="KW-0963">Cytoplasm</keyword>
<dbReference type="Gene3D" id="2.40.30.270">
    <property type="match status" value="1"/>
</dbReference>
<dbReference type="GO" id="GO:0003677">
    <property type="term" value="F:DNA binding"/>
    <property type="evidence" value="ECO:0007669"/>
    <property type="project" value="InterPro"/>
</dbReference>
<dbReference type="FunFam" id="3.40.50.300:FF:000326">
    <property type="entry name" value="P-loop containing nucleoside triphosphate hydrolase"/>
    <property type="match status" value="1"/>
</dbReference>
<evidence type="ECO:0000256" key="12">
    <source>
        <dbReference type="ARBA" id="ARBA00022840"/>
    </source>
</evidence>
<dbReference type="SMART" id="SM00382">
    <property type="entry name" value="AAA"/>
    <property type="match status" value="1"/>
</dbReference>
<evidence type="ECO:0000256" key="2">
    <source>
        <dbReference type="ARBA" id="ARBA00004496"/>
    </source>
</evidence>
<dbReference type="InterPro" id="IPR000058">
    <property type="entry name" value="Znf_AN1"/>
</dbReference>
<evidence type="ECO:0000256" key="17">
    <source>
        <dbReference type="SAM" id="MobiDB-lite"/>
    </source>
</evidence>
<feature type="compositionally biased region" description="Low complexity" evidence="17">
    <location>
        <begin position="824"/>
        <end position="835"/>
    </location>
</feature>
<dbReference type="InterPro" id="IPR048761">
    <property type="entry name" value="SMUBP-2_HCS1_1B"/>
</dbReference>
<evidence type="ECO:0000313" key="20">
    <source>
        <dbReference type="Proteomes" id="UP000243217"/>
    </source>
</evidence>
<dbReference type="NCBIfam" id="TIGR00376">
    <property type="entry name" value="IGHMBP2 family helicase"/>
    <property type="match status" value="1"/>
</dbReference>
<keyword evidence="10" id="KW-0347">Helicase</keyword>
<comment type="similarity">
    <text evidence="3">Belongs to the DNA2/NAM7 helicase family.</text>
</comment>
<accession>A0A1W0AB30</accession>
<gene>
    <name evidence="19" type="ORF">THRCLA_00610</name>
</gene>
<dbReference type="SUPFAM" id="SSF118310">
    <property type="entry name" value="AN1-like Zinc finger"/>
    <property type="match status" value="1"/>
</dbReference>
<keyword evidence="6" id="KW-0479">Metal-binding</keyword>
<evidence type="ECO:0000256" key="9">
    <source>
        <dbReference type="ARBA" id="ARBA00022801"/>
    </source>
</evidence>
<dbReference type="GO" id="GO:0005524">
    <property type="term" value="F:ATP binding"/>
    <property type="evidence" value="ECO:0007669"/>
    <property type="project" value="UniProtKB-KW"/>
</dbReference>
<dbReference type="InterPro" id="IPR050534">
    <property type="entry name" value="Coronavir_polyprotein_1ab"/>
</dbReference>
<dbReference type="GO" id="GO:0008270">
    <property type="term" value="F:zinc ion binding"/>
    <property type="evidence" value="ECO:0007669"/>
    <property type="project" value="UniProtKB-KW"/>
</dbReference>
<organism evidence="19 20">
    <name type="scientific">Thraustotheca clavata</name>
    <dbReference type="NCBI Taxonomy" id="74557"/>
    <lineage>
        <taxon>Eukaryota</taxon>
        <taxon>Sar</taxon>
        <taxon>Stramenopiles</taxon>
        <taxon>Oomycota</taxon>
        <taxon>Saprolegniomycetes</taxon>
        <taxon>Saprolegniales</taxon>
        <taxon>Achlyaceae</taxon>
        <taxon>Thraustotheca</taxon>
    </lineage>
</organism>
<dbReference type="OrthoDB" id="6513042at2759"/>
<protein>
    <recommendedName>
        <fullName evidence="4">DNA helicase</fullName>
        <ecNumber evidence="4">3.6.4.12</ecNumber>
    </recommendedName>
</protein>
<dbReference type="SMART" id="SM00487">
    <property type="entry name" value="DEXDc"/>
    <property type="match status" value="1"/>
</dbReference>
<dbReference type="InterPro" id="IPR041679">
    <property type="entry name" value="DNA2/NAM7-like_C"/>
</dbReference>
<feature type="coiled-coil region" evidence="16">
    <location>
        <begin position="290"/>
        <end position="336"/>
    </location>
</feature>
<dbReference type="Pfam" id="PF21138">
    <property type="entry name" value="SMUBP-2_HCS1_1B"/>
    <property type="match status" value="1"/>
</dbReference>
<dbReference type="GO" id="GO:0005737">
    <property type="term" value="C:cytoplasm"/>
    <property type="evidence" value="ECO:0007669"/>
    <property type="project" value="UniProtKB-SubCell"/>
</dbReference>
<evidence type="ECO:0000256" key="4">
    <source>
        <dbReference type="ARBA" id="ARBA00012551"/>
    </source>
</evidence>
<sequence length="967" mass="107141">MKAQVSLEKWLDSARDILQQERQAEIEQSKLENDTLPVQLNPNVLLNLILSSASTGLFGRTVLVLKLSFDRVLPSHHFGIGDLVQLSILTTTSTDESPKGIVTKVQENAITLAFEDLDDSDIYLNQSLRLDRLVNDATYRKLNEGIDRLAKYTDGPAMPILNVVFHGAEPQANPIQKLDSPNAATMNPSQIEAIQYAIASKDIALIHGPPGTGKTTTVVELITHCVLKQKMKILVCAPSNIAVDNVLEKLAATKPKFRMTRVGHPARLLPQVLHYCLDARIQSSDGTQIVSDIRKEMTSLQSKMAKQRKQKNKSGVYEMRKECQLLRKEIRERERKVVGEIIQHSDVIFATNAGASTKLLKDMVFDLVIIDEAAQALEASCWIPLLMGKRCVLAGDHLQLPPTIKSDEAARKHMTLFDRITKMDSTKHVVKMLSTQYRMHADISNWASNAMYDGKLESSQAVATRKICQLSHVNHTTELTDATLLLLDTAGCELEEDEEDASAVPLLQMSKSNKGEANVVVQHVKALLSIGLNPVDIAVITPYNAQVQLLKQLLLTDYPTLEIRSVDGFQGCEKEAVVMSLVRSNAKKQVGFLADDRRMNVAITRAKRHVALICDTDTVSNHPFLKNLVEYFEAHGEYRSAEEYIENDSTLFDSKALLAEIQHTESQTVVKETIVPKPSHKPQNKAKKASATQQTVQVHATPPKPPSPQTQENKIPLKSVSSPKAKLTTSDAPLEVKDDSITKSSNSNTVETSMATENAESTSDQEEEQIPEEKVPSAFGLLMDDSSSSDEEVENTLEEAPPTNSLLKNLHNERVARQVAAKVATQAPKASQQTSSKKKKKKKGKEAVRVQAVDEKVAEEDDLAFLNRVASKANNCSFLRCKQNTSLMGSICRFCNLKFCYNHGQPEVHGCGDAVRTFERERAALQSTPIKSQSYQSKEKRKLLQKALDTKIAAKTSDRKTKAKSKQ</sequence>
<feature type="compositionally biased region" description="Polar residues" evidence="17">
    <location>
        <begin position="709"/>
        <end position="731"/>
    </location>
</feature>
<dbReference type="EC" id="3.6.4.12" evidence="4"/>
<feature type="domain" description="AN1-type" evidence="18">
    <location>
        <begin position="870"/>
        <end position="919"/>
    </location>
</feature>
<feature type="compositionally biased region" description="Basic residues" evidence="17">
    <location>
        <begin position="678"/>
        <end position="688"/>
    </location>
</feature>
<evidence type="ECO:0000256" key="7">
    <source>
        <dbReference type="ARBA" id="ARBA00022741"/>
    </source>
</evidence>
<dbReference type="Proteomes" id="UP000243217">
    <property type="component" value="Unassembled WGS sequence"/>
</dbReference>
<dbReference type="GO" id="GO:0005694">
    <property type="term" value="C:chromosome"/>
    <property type="evidence" value="ECO:0007669"/>
    <property type="project" value="UniProtKB-ARBA"/>
</dbReference>
<dbReference type="Pfam" id="PF13086">
    <property type="entry name" value="AAA_11"/>
    <property type="match status" value="1"/>
</dbReference>
<evidence type="ECO:0000256" key="5">
    <source>
        <dbReference type="ARBA" id="ARBA00022490"/>
    </source>
</evidence>
<dbReference type="InterPro" id="IPR041677">
    <property type="entry name" value="DNA2/NAM7_AAA_11"/>
</dbReference>
<dbReference type="PANTHER" id="PTHR43788">
    <property type="entry name" value="DNA2/NAM7 HELICASE FAMILY MEMBER"/>
    <property type="match status" value="1"/>
</dbReference>
<dbReference type="CDD" id="cd18044">
    <property type="entry name" value="DEXXQc_SMUBP2"/>
    <property type="match status" value="1"/>
</dbReference>
<comment type="subcellular location">
    <subcellularLocation>
        <location evidence="2">Cytoplasm</location>
    </subcellularLocation>
    <subcellularLocation>
        <location evidence="1">Nucleus</location>
    </subcellularLocation>
</comment>
<dbReference type="CDD" id="cd18808">
    <property type="entry name" value="SF1_C_Upf1"/>
    <property type="match status" value="1"/>
</dbReference>
<dbReference type="InterPro" id="IPR004483">
    <property type="entry name" value="SMUBP-2/Hcs1-like"/>
</dbReference>
<evidence type="ECO:0000259" key="18">
    <source>
        <dbReference type="PROSITE" id="PS51039"/>
    </source>
</evidence>
<dbReference type="SUPFAM" id="SSF52540">
    <property type="entry name" value="P-loop containing nucleoside triphosphate hydrolases"/>
    <property type="match status" value="1"/>
</dbReference>
<keyword evidence="13" id="KW-0539">Nucleus</keyword>
<evidence type="ECO:0000256" key="10">
    <source>
        <dbReference type="ARBA" id="ARBA00022806"/>
    </source>
</evidence>
<keyword evidence="11" id="KW-0862">Zinc</keyword>
<dbReference type="PROSITE" id="PS51039">
    <property type="entry name" value="ZF_AN1"/>
    <property type="match status" value="1"/>
</dbReference>
<evidence type="ECO:0000256" key="13">
    <source>
        <dbReference type="ARBA" id="ARBA00023242"/>
    </source>
</evidence>
<dbReference type="Pfam" id="PF13087">
    <property type="entry name" value="AAA_12"/>
    <property type="match status" value="1"/>
</dbReference>
<dbReference type="SMART" id="SM00154">
    <property type="entry name" value="ZnF_AN1"/>
    <property type="match status" value="1"/>
</dbReference>
<dbReference type="InterPro" id="IPR027417">
    <property type="entry name" value="P-loop_NTPase"/>
</dbReference>
<dbReference type="GO" id="GO:0005634">
    <property type="term" value="C:nucleus"/>
    <property type="evidence" value="ECO:0007669"/>
    <property type="project" value="UniProtKB-SubCell"/>
</dbReference>
<dbReference type="Gene3D" id="3.40.50.300">
    <property type="entry name" value="P-loop containing nucleotide triphosphate hydrolases"/>
    <property type="match status" value="2"/>
</dbReference>
<feature type="region of interest" description="Disordered" evidence="17">
    <location>
        <begin position="670"/>
        <end position="808"/>
    </location>
</feature>
<keyword evidence="12" id="KW-0067">ATP-binding</keyword>
<evidence type="ECO:0000256" key="1">
    <source>
        <dbReference type="ARBA" id="ARBA00004123"/>
    </source>
</evidence>
<dbReference type="AlphaFoldDB" id="A0A1W0AB30"/>
<keyword evidence="9" id="KW-0378">Hydrolase</keyword>
<evidence type="ECO:0000256" key="8">
    <source>
        <dbReference type="ARBA" id="ARBA00022771"/>
    </source>
</evidence>
<dbReference type="GO" id="GO:0003723">
    <property type="term" value="F:RNA binding"/>
    <property type="evidence" value="ECO:0007669"/>
    <property type="project" value="InterPro"/>
</dbReference>
<dbReference type="InterPro" id="IPR035896">
    <property type="entry name" value="AN1-like_Znf"/>
</dbReference>
<keyword evidence="7" id="KW-0547">Nucleotide-binding</keyword>
<dbReference type="EMBL" id="JNBS01000245">
    <property type="protein sequence ID" value="OQS07379.1"/>
    <property type="molecule type" value="Genomic_DNA"/>
</dbReference>
<keyword evidence="8 15" id="KW-0863">Zinc-finger</keyword>
<feature type="compositionally biased region" description="Acidic residues" evidence="17">
    <location>
        <begin position="787"/>
        <end position="797"/>
    </location>
</feature>
<dbReference type="PANTHER" id="PTHR43788:SF8">
    <property type="entry name" value="DNA-BINDING PROTEIN SMUBP-2"/>
    <property type="match status" value="1"/>
</dbReference>